<sequence length="145" mass="17049">MKTITEEAVSSLKDLLVPVAEKIGETAEWGWEVVVKQMYVYGALGVIWVIISIIALIFAWKFGKKAIEKNCDWKADADKLKENNDMFIDMFKEKEKVNMQGTMDDMINLFEMVAFYHQEIMIIYHRYFYKVHIFHLLFPCVPNLD</sequence>
<protein>
    <submittedName>
        <fullName evidence="2">Uncharacterized protein</fullName>
    </submittedName>
</protein>
<evidence type="ECO:0000256" key="1">
    <source>
        <dbReference type="SAM" id="Phobius"/>
    </source>
</evidence>
<feature type="transmembrane region" description="Helical" evidence="1">
    <location>
        <begin position="38"/>
        <end position="60"/>
    </location>
</feature>
<reference evidence="2" key="1">
    <citation type="journal article" date="2015" name="Nature">
        <title>Complex archaea that bridge the gap between prokaryotes and eukaryotes.</title>
        <authorList>
            <person name="Spang A."/>
            <person name="Saw J.H."/>
            <person name="Jorgensen S.L."/>
            <person name="Zaremba-Niedzwiedzka K."/>
            <person name="Martijn J."/>
            <person name="Lind A.E."/>
            <person name="van Eijk R."/>
            <person name="Schleper C."/>
            <person name="Guy L."/>
            <person name="Ettema T.J."/>
        </authorList>
    </citation>
    <scope>NUCLEOTIDE SEQUENCE</scope>
</reference>
<accession>A0A0F8YG59</accession>
<comment type="caution">
    <text evidence="2">The sequence shown here is derived from an EMBL/GenBank/DDBJ whole genome shotgun (WGS) entry which is preliminary data.</text>
</comment>
<keyword evidence="1" id="KW-1133">Transmembrane helix</keyword>
<name>A0A0F8YG59_9ZZZZ</name>
<evidence type="ECO:0000313" key="2">
    <source>
        <dbReference type="EMBL" id="KKK80458.1"/>
    </source>
</evidence>
<keyword evidence="1" id="KW-0812">Transmembrane</keyword>
<keyword evidence="1" id="KW-0472">Membrane</keyword>
<proteinExistence type="predicted"/>
<gene>
    <name evidence="2" type="ORF">LCGC14_2823290</name>
</gene>
<organism evidence="2">
    <name type="scientific">marine sediment metagenome</name>
    <dbReference type="NCBI Taxonomy" id="412755"/>
    <lineage>
        <taxon>unclassified sequences</taxon>
        <taxon>metagenomes</taxon>
        <taxon>ecological metagenomes</taxon>
    </lineage>
</organism>
<dbReference type="EMBL" id="LAZR01053572">
    <property type="protein sequence ID" value="KKK80458.1"/>
    <property type="molecule type" value="Genomic_DNA"/>
</dbReference>
<dbReference type="AlphaFoldDB" id="A0A0F8YG59"/>